<sequence>MKKRIAVFTNGWNDEYLDFVLQGIYNCASEHNIDVFVFLEYTSYDKNQDIISGELNILNLPQLNDFDGVLLLGNTLNTAGENEILRKKILETGIPAVSLEYEMDGIDSIRTENINGMKELVEHMITVHGVKDIYWVGGPADNTENQERYKTVVDTMAEHGITVDPEKVIDGRWSYAIVQDLMKDFLKSKKPLPDAFICANDVMAMGVCLALEREGLRVPEDVRVTGFDNLVSGSFFSPIIASVDRGWNEHSYQCAEYLFGLMEGKERKGDKVYNSKFDPGESCGCPMTEVDKKLQREACRRTYSIPIERTIYDWHLIAIDEAVANVETVDDIHEALVRLFEVDHQYEGDEFCICMDQSFINSMDGNAPLRRVGYSKTMDIIYGMKDGKSMPRDTINTTDMVPYYNPNSDKAMIYLLVPLHNNGDNIGYLVIKNNYKIIRDFYLNSMVRHISAAMEKARQNVKLENLNRVLAEISMRDELTDLYNRMGYEKIAIPYLESLRHKNSRSVIMVADINRMKVINDKYGHLQGDLSIKIVAKAIKSVFQGEWKAVRYGGDEFVIIGEYGVDDNIEALKEDLIEAVRSQAEEMMLPFKLSISVGYVEVSPDNNTSIEEYFRMADEAMYEMKKEAHKNDGQS</sequence>
<protein>
    <submittedName>
        <fullName evidence="5">Diguanylate cyclase (GGDEF) domain-containing protein</fullName>
    </submittedName>
</protein>
<keyword evidence="1" id="KW-0805">Transcription regulation</keyword>
<proteinExistence type="predicted"/>
<organism evidence="5 6">
    <name type="scientific">Eubacterium ruminantium</name>
    <dbReference type="NCBI Taxonomy" id="42322"/>
    <lineage>
        <taxon>Bacteria</taxon>
        <taxon>Bacillati</taxon>
        <taxon>Bacillota</taxon>
        <taxon>Clostridia</taxon>
        <taxon>Eubacteriales</taxon>
        <taxon>Eubacteriaceae</taxon>
        <taxon>Eubacterium</taxon>
    </lineage>
</organism>
<keyword evidence="2" id="KW-0238">DNA-binding</keyword>
<dbReference type="OrthoDB" id="1776574at2"/>
<dbReference type="CDD" id="cd06267">
    <property type="entry name" value="PBP1_LacI_sugar_binding-like"/>
    <property type="match status" value="1"/>
</dbReference>
<dbReference type="SUPFAM" id="SSF53822">
    <property type="entry name" value="Periplasmic binding protein-like I"/>
    <property type="match status" value="1"/>
</dbReference>
<dbReference type="SMART" id="SM00267">
    <property type="entry name" value="GGDEF"/>
    <property type="match status" value="1"/>
</dbReference>
<keyword evidence="6" id="KW-1185">Reference proteome</keyword>
<dbReference type="CDD" id="cd01949">
    <property type="entry name" value="GGDEF"/>
    <property type="match status" value="1"/>
</dbReference>
<feature type="domain" description="GGDEF" evidence="4">
    <location>
        <begin position="504"/>
        <end position="635"/>
    </location>
</feature>
<evidence type="ECO:0000259" key="4">
    <source>
        <dbReference type="PROSITE" id="PS50887"/>
    </source>
</evidence>
<dbReference type="GO" id="GO:0003700">
    <property type="term" value="F:DNA-binding transcription factor activity"/>
    <property type="evidence" value="ECO:0007669"/>
    <property type="project" value="TreeGrafter"/>
</dbReference>
<evidence type="ECO:0000256" key="1">
    <source>
        <dbReference type="ARBA" id="ARBA00023015"/>
    </source>
</evidence>
<dbReference type="GO" id="GO:0000976">
    <property type="term" value="F:transcription cis-regulatory region binding"/>
    <property type="evidence" value="ECO:0007669"/>
    <property type="project" value="TreeGrafter"/>
</dbReference>
<dbReference type="InterPro" id="IPR029787">
    <property type="entry name" value="Nucleotide_cyclase"/>
</dbReference>
<dbReference type="NCBIfam" id="TIGR00254">
    <property type="entry name" value="GGDEF"/>
    <property type="match status" value="1"/>
</dbReference>
<evidence type="ECO:0000313" key="6">
    <source>
        <dbReference type="Proteomes" id="UP000189857"/>
    </source>
</evidence>
<dbReference type="Proteomes" id="UP000189857">
    <property type="component" value="Unassembled WGS sequence"/>
</dbReference>
<dbReference type="InterPro" id="IPR028082">
    <property type="entry name" value="Peripla_BP_I"/>
</dbReference>
<dbReference type="EMBL" id="FUXA01000003">
    <property type="protein sequence ID" value="SJZ38253.1"/>
    <property type="molecule type" value="Genomic_DNA"/>
</dbReference>
<dbReference type="PANTHER" id="PTHR30146:SF24">
    <property type="entry name" value="XYLOSE OPERON REGULATORY PROTEIN"/>
    <property type="match status" value="1"/>
</dbReference>
<reference evidence="5 6" key="1">
    <citation type="submission" date="2017-02" db="EMBL/GenBank/DDBJ databases">
        <authorList>
            <person name="Peterson S.W."/>
        </authorList>
    </citation>
    <scope>NUCLEOTIDE SEQUENCE [LARGE SCALE GENOMIC DNA]</scope>
    <source>
        <strain evidence="5 6">ATCC 17233</strain>
    </source>
</reference>
<dbReference type="Gene3D" id="3.40.50.2300">
    <property type="match status" value="2"/>
</dbReference>
<dbReference type="InterPro" id="IPR043128">
    <property type="entry name" value="Rev_trsase/Diguanyl_cyclase"/>
</dbReference>
<dbReference type="Pfam" id="PF13377">
    <property type="entry name" value="Peripla_BP_3"/>
    <property type="match status" value="1"/>
</dbReference>
<dbReference type="PROSITE" id="PS50887">
    <property type="entry name" value="GGDEF"/>
    <property type="match status" value="1"/>
</dbReference>
<dbReference type="Gene3D" id="3.30.70.270">
    <property type="match status" value="1"/>
</dbReference>
<keyword evidence="3" id="KW-0804">Transcription</keyword>
<gene>
    <name evidence="5" type="ORF">SAMN02745110_00218</name>
</gene>
<evidence type="ECO:0000256" key="3">
    <source>
        <dbReference type="ARBA" id="ARBA00023163"/>
    </source>
</evidence>
<name>A0A1T4K7F9_9FIRM</name>
<dbReference type="RefSeq" id="WP_078785896.1">
    <property type="nucleotide sequence ID" value="NZ_FMTO01000002.1"/>
</dbReference>
<dbReference type="PANTHER" id="PTHR30146">
    <property type="entry name" value="LACI-RELATED TRANSCRIPTIONAL REPRESSOR"/>
    <property type="match status" value="1"/>
</dbReference>
<dbReference type="Pfam" id="PF00990">
    <property type="entry name" value="GGDEF"/>
    <property type="match status" value="1"/>
</dbReference>
<dbReference type="SUPFAM" id="SSF55073">
    <property type="entry name" value="Nucleotide cyclase"/>
    <property type="match status" value="1"/>
</dbReference>
<dbReference type="AlphaFoldDB" id="A0A1T4K7F9"/>
<dbReference type="InterPro" id="IPR000160">
    <property type="entry name" value="GGDEF_dom"/>
</dbReference>
<evidence type="ECO:0000313" key="5">
    <source>
        <dbReference type="EMBL" id="SJZ38253.1"/>
    </source>
</evidence>
<evidence type="ECO:0000256" key="2">
    <source>
        <dbReference type="ARBA" id="ARBA00023125"/>
    </source>
</evidence>
<dbReference type="InterPro" id="IPR046335">
    <property type="entry name" value="LacI/GalR-like_sensor"/>
</dbReference>
<accession>A0A1T4K7F9</accession>